<evidence type="ECO:0000256" key="1">
    <source>
        <dbReference type="SAM" id="SignalP"/>
    </source>
</evidence>
<organism evidence="2 3">
    <name type="scientific">Edaphobacter aggregans</name>
    <dbReference type="NCBI Taxonomy" id="570835"/>
    <lineage>
        <taxon>Bacteria</taxon>
        <taxon>Pseudomonadati</taxon>
        <taxon>Acidobacteriota</taxon>
        <taxon>Terriglobia</taxon>
        <taxon>Terriglobales</taxon>
        <taxon>Acidobacteriaceae</taxon>
        <taxon>Edaphobacter</taxon>
    </lineage>
</organism>
<dbReference type="Proteomes" id="UP000269669">
    <property type="component" value="Unassembled WGS sequence"/>
</dbReference>
<dbReference type="GO" id="GO:0004497">
    <property type="term" value="F:monooxygenase activity"/>
    <property type="evidence" value="ECO:0007669"/>
    <property type="project" value="UniProtKB-KW"/>
</dbReference>
<dbReference type="InterPro" id="IPR029475">
    <property type="entry name" value="DUF6807"/>
</dbReference>
<protein>
    <submittedName>
        <fullName evidence="2">Methane monooxygenase PmoA-like</fullName>
    </submittedName>
</protein>
<evidence type="ECO:0000313" key="3">
    <source>
        <dbReference type="Proteomes" id="UP000269669"/>
    </source>
</evidence>
<feature type="signal peptide" evidence="1">
    <location>
        <begin position="1"/>
        <end position="20"/>
    </location>
</feature>
<dbReference type="AlphaFoldDB" id="A0A428MMX7"/>
<keyword evidence="1" id="KW-0732">Signal</keyword>
<keyword evidence="2" id="KW-0503">Monooxygenase</keyword>
<name>A0A428MMX7_9BACT</name>
<dbReference type="RefSeq" id="WP_125486597.1">
    <property type="nucleotide sequence ID" value="NZ_RSDW01000001.1"/>
</dbReference>
<dbReference type="EMBL" id="RSDW01000001">
    <property type="protein sequence ID" value="RSL18206.1"/>
    <property type="molecule type" value="Genomic_DNA"/>
</dbReference>
<accession>A0A428MMX7</accession>
<dbReference type="Pfam" id="PF14100">
    <property type="entry name" value="DUF6807"/>
    <property type="match status" value="1"/>
</dbReference>
<evidence type="ECO:0000313" key="2">
    <source>
        <dbReference type="EMBL" id="RSL18206.1"/>
    </source>
</evidence>
<keyword evidence="3" id="KW-1185">Reference proteome</keyword>
<feature type="chain" id="PRO_5019333515" evidence="1">
    <location>
        <begin position="21"/>
        <end position="343"/>
    </location>
</feature>
<sequence>MRRLLLGCALVMSAMSVANAAAKGVQVVADESHQRVDITIDGKPFTSYVWPSTLKKPVLYPLIAADGVTVTRGYPLAPRDGERVDHPHHAGMWFNYGNVDGFDFWNNSDAIKPEDRGKMGSIHHQKIVSAKSGAKGELEVESLWTAGSGKDVLKQTTKYVFWQKGDARYIDTEVTLTALDKVVFHDDKEGLLGIRVAHFLESATEKGGTFADASGRPTPVASGTAGATGVYLTSEGKKGDAVWSTRGKWCELTGTDADGHVESIAILDHTKNPNYPTYWHARGYGLFAANPLGQKIFDPKAAQLDYTIEKGQSATFRYRVIVMDHAADATEMNQQQAAFEGAA</sequence>
<comment type="caution">
    <text evidence="2">The sequence shown here is derived from an EMBL/GenBank/DDBJ whole genome shotgun (WGS) entry which is preliminary data.</text>
</comment>
<reference evidence="2 3" key="1">
    <citation type="submission" date="2018-12" db="EMBL/GenBank/DDBJ databases">
        <title>Sequencing of bacterial isolates from soil warming experiment in Harvard Forest, Massachusetts, USA.</title>
        <authorList>
            <person name="Deangelis K."/>
        </authorList>
    </citation>
    <scope>NUCLEOTIDE SEQUENCE [LARGE SCALE GENOMIC DNA]</scope>
    <source>
        <strain evidence="2 3">EB153</strain>
    </source>
</reference>
<keyword evidence="2" id="KW-0560">Oxidoreductase</keyword>
<proteinExistence type="predicted"/>
<dbReference type="OrthoDB" id="242375at2"/>
<gene>
    <name evidence="2" type="ORF">EDE15_3764</name>
</gene>